<keyword evidence="2" id="KW-0723">Serine/threonine-protein kinase</keyword>
<keyword evidence="3" id="KW-0808">Transferase</keyword>
<dbReference type="EC" id="2.7.11.1" evidence="1"/>
<keyword evidence="4 8" id="KW-0547">Nucleotide-binding</keyword>
<evidence type="ECO:0000256" key="7">
    <source>
        <dbReference type="ARBA" id="ARBA00023596"/>
    </source>
</evidence>
<dbReference type="PANTHER" id="PTHR24058:SF103">
    <property type="entry name" value="SERINE_THREONINE-PROTEIN KINASE PRP4 HOMOLOG"/>
    <property type="match status" value="1"/>
</dbReference>
<dbReference type="AlphaFoldDB" id="A0A6A7C9K4"/>
<evidence type="ECO:0000256" key="6">
    <source>
        <dbReference type="ARBA" id="ARBA00022840"/>
    </source>
</evidence>
<evidence type="ECO:0000256" key="8">
    <source>
        <dbReference type="PROSITE-ProRule" id="PRU10141"/>
    </source>
</evidence>
<dbReference type="InterPro" id="IPR050494">
    <property type="entry name" value="Ser_Thr_dual-spec_kinase"/>
</dbReference>
<protein>
    <recommendedName>
        <fullName evidence="1">non-specific serine/threonine protein kinase</fullName>
        <ecNumber evidence="1">2.7.11.1</ecNumber>
    </recommendedName>
</protein>
<dbReference type="PROSITE" id="PS50011">
    <property type="entry name" value="PROTEIN_KINASE_DOM"/>
    <property type="match status" value="1"/>
</dbReference>
<dbReference type="InterPro" id="IPR011009">
    <property type="entry name" value="Kinase-like_dom_sf"/>
</dbReference>
<dbReference type="Gene3D" id="1.10.510.10">
    <property type="entry name" value="Transferase(Phosphotransferase) domain 1"/>
    <property type="match status" value="1"/>
</dbReference>
<keyword evidence="5 11" id="KW-0418">Kinase</keyword>
<dbReference type="FunFam" id="1.10.510.10:FF:000078">
    <property type="entry name" value="Serine/threonine-protein kinase PRP4 homolog"/>
    <property type="match status" value="1"/>
</dbReference>
<name>A0A6A7C9K4_9PEZI</name>
<comment type="similarity">
    <text evidence="7">Belongs to the protein kinase superfamily. CMGC Ser/Thr protein kinase family.</text>
</comment>
<dbReference type="Pfam" id="PF00069">
    <property type="entry name" value="Pkinase"/>
    <property type="match status" value="1"/>
</dbReference>
<evidence type="ECO:0000313" key="12">
    <source>
        <dbReference type="Proteomes" id="UP000799421"/>
    </source>
</evidence>
<evidence type="ECO:0000259" key="10">
    <source>
        <dbReference type="PROSITE" id="PS50011"/>
    </source>
</evidence>
<dbReference type="GO" id="GO:0005524">
    <property type="term" value="F:ATP binding"/>
    <property type="evidence" value="ECO:0007669"/>
    <property type="project" value="UniProtKB-UniRule"/>
</dbReference>
<dbReference type="Proteomes" id="UP000799421">
    <property type="component" value="Unassembled WGS sequence"/>
</dbReference>
<dbReference type="EMBL" id="MU005959">
    <property type="protein sequence ID" value="KAF2863759.1"/>
    <property type="molecule type" value="Genomic_DNA"/>
</dbReference>
<dbReference type="PROSITE" id="PS00107">
    <property type="entry name" value="PROTEIN_KINASE_ATP"/>
    <property type="match status" value="1"/>
</dbReference>
<feature type="region of interest" description="Disordered" evidence="9">
    <location>
        <begin position="223"/>
        <end position="273"/>
    </location>
</feature>
<evidence type="ECO:0000256" key="2">
    <source>
        <dbReference type="ARBA" id="ARBA00022527"/>
    </source>
</evidence>
<dbReference type="SMART" id="SM00220">
    <property type="entry name" value="S_TKc"/>
    <property type="match status" value="1"/>
</dbReference>
<proteinExistence type="inferred from homology"/>
<feature type="compositionally biased region" description="Basic and acidic residues" evidence="9">
    <location>
        <begin position="63"/>
        <end position="108"/>
    </location>
</feature>
<dbReference type="PROSITE" id="PS00108">
    <property type="entry name" value="PROTEIN_KINASE_ST"/>
    <property type="match status" value="1"/>
</dbReference>
<accession>A0A6A7C9K4</accession>
<dbReference type="PANTHER" id="PTHR24058">
    <property type="entry name" value="DUAL SPECIFICITY PROTEIN KINASE"/>
    <property type="match status" value="1"/>
</dbReference>
<evidence type="ECO:0000256" key="9">
    <source>
        <dbReference type="SAM" id="MobiDB-lite"/>
    </source>
</evidence>
<evidence type="ECO:0000256" key="5">
    <source>
        <dbReference type="ARBA" id="ARBA00022777"/>
    </source>
</evidence>
<evidence type="ECO:0000256" key="1">
    <source>
        <dbReference type="ARBA" id="ARBA00012513"/>
    </source>
</evidence>
<dbReference type="OrthoDB" id="9332038at2759"/>
<reference evidence="11" key="1">
    <citation type="journal article" date="2020" name="Stud. Mycol.">
        <title>101 Dothideomycetes genomes: a test case for predicting lifestyles and emergence of pathogens.</title>
        <authorList>
            <person name="Haridas S."/>
            <person name="Albert R."/>
            <person name="Binder M."/>
            <person name="Bloem J."/>
            <person name="Labutti K."/>
            <person name="Salamov A."/>
            <person name="Andreopoulos B."/>
            <person name="Baker S."/>
            <person name="Barry K."/>
            <person name="Bills G."/>
            <person name="Bluhm B."/>
            <person name="Cannon C."/>
            <person name="Castanera R."/>
            <person name="Culley D."/>
            <person name="Daum C."/>
            <person name="Ezra D."/>
            <person name="Gonzalez J."/>
            <person name="Henrissat B."/>
            <person name="Kuo A."/>
            <person name="Liang C."/>
            <person name="Lipzen A."/>
            <person name="Lutzoni F."/>
            <person name="Magnuson J."/>
            <person name="Mondo S."/>
            <person name="Nolan M."/>
            <person name="Ohm R."/>
            <person name="Pangilinan J."/>
            <person name="Park H.-J."/>
            <person name="Ramirez L."/>
            <person name="Alfaro M."/>
            <person name="Sun H."/>
            <person name="Tritt A."/>
            <person name="Yoshinaga Y."/>
            <person name="Zwiers L.-H."/>
            <person name="Turgeon B."/>
            <person name="Goodwin S."/>
            <person name="Spatafora J."/>
            <person name="Crous P."/>
            <person name="Grigoriev I."/>
        </authorList>
    </citation>
    <scope>NUCLEOTIDE SEQUENCE</scope>
    <source>
        <strain evidence="11">CBS 480.64</strain>
    </source>
</reference>
<dbReference type="InterPro" id="IPR000719">
    <property type="entry name" value="Prot_kinase_dom"/>
</dbReference>
<sequence>MTLSGAEEKAIRHTMRARDGRVNSSTRRHYGFSSYAPLYSTGRLPRDGTVSRAYSRSRSRSPFRADRAVKRRREDDHYPAKDAPDARRFRSRYEDDPAGRVRDRDRSRSPFRHGRQPEPSDLSKTAKAAENPEAAEPKDASKPPEPTTDQADEHETEDATPKLSEEEEIQLRRKRREELAAKLSGQPLLVQTIAGSILSPVTPQDSAPPSVTTPRSLVVTPAFTVNDDEELANRRQPEQSVDDGPSAADYNPNMDMQEDRRPTNTDKQEHQPAKDFDMFAEDDDDDMFAATPAARVVGKTLDQSLIDNWDYPDGHLRIIQKERLDGRYVVQQQVGKGTFATVVRALDEETDQEVAIKIAANNDTMFKAGQKEMDFLRLLNEKDPEDKKHIIRLLRRFQHKGHLCIVFEALSADLREVLKKFGRNVGLNLNAIRVYAQQTFKALEHLQKCKILHADLKPDNLLVSEKRDLLKVCDLGTATFSDDAEVTPYLVSRFYRAPEVILGMPLNHALDMWSVGCTLYELYTGRILFTGADNNQMLRVMQECRGKIPMRMLKRSTLADRYFDIDGQFYAQERDRITGNLVPRPVYFDKTAAGKGLKARLEGNAKGLSPRDMRDHIAFVDLLEKCLQLDPLRRIQPNDALHHPFVSPESPHTSEMNGRKGFIAMQTIGVPRRAV</sequence>
<dbReference type="Gene3D" id="3.30.200.20">
    <property type="entry name" value="Phosphorylase Kinase, domain 1"/>
    <property type="match status" value="1"/>
</dbReference>
<evidence type="ECO:0000256" key="4">
    <source>
        <dbReference type="ARBA" id="ARBA00022741"/>
    </source>
</evidence>
<feature type="domain" description="Protein kinase" evidence="10">
    <location>
        <begin position="328"/>
        <end position="646"/>
    </location>
</feature>
<feature type="binding site" evidence="8">
    <location>
        <position position="357"/>
    </location>
    <ligand>
        <name>ATP</name>
        <dbReference type="ChEBI" id="CHEBI:30616"/>
    </ligand>
</feature>
<keyword evidence="6 8" id="KW-0067">ATP-binding</keyword>
<feature type="compositionally biased region" description="Basic and acidic residues" evidence="9">
    <location>
        <begin position="1"/>
        <end position="21"/>
    </location>
</feature>
<keyword evidence="12" id="KW-1185">Reference proteome</keyword>
<dbReference type="GO" id="GO:0004674">
    <property type="term" value="F:protein serine/threonine kinase activity"/>
    <property type="evidence" value="ECO:0007669"/>
    <property type="project" value="UniProtKB-KW"/>
</dbReference>
<feature type="compositionally biased region" description="Basic and acidic residues" evidence="9">
    <location>
        <begin position="257"/>
        <end position="273"/>
    </location>
</feature>
<gene>
    <name evidence="11" type="ORF">K470DRAFT_254649</name>
</gene>
<evidence type="ECO:0000313" key="11">
    <source>
        <dbReference type="EMBL" id="KAF2863759.1"/>
    </source>
</evidence>
<organism evidence="11 12">
    <name type="scientific">Piedraia hortae CBS 480.64</name>
    <dbReference type="NCBI Taxonomy" id="1314780"/>
    <lineage>
        <taxon>Eukaryota</taxon>
        <taxon>Fungi</taxon>
        <taxon>Dikarya</taxon>
        <taxon>Ascomycota</taxon>
        <taxon>Pezizomycotina</taxon>
        <taxon>Dothideomycetes</taxon>
        <taxon>Dothideomycetidae</taxon>
        <taxon>Capnodiales</taxon>
        <taxon>Piedraiaceae</taxon>
        <taxon>Piedraia</taxon>
    </lineage>
</organism>
<dbReference type="InterPro" id="IPR008271">
    <property type="entry name" value="Ser/Thr_kinase_AS"/>
</dbReference>
<dbReference type="SUPFAM" id="SSF56112">
    <property type="entry name" value="Protein kinase-like (PK-like)"/>
    <property type="match status" value="1"/>
</dbReference>
<feature type="compositionally biased region" description="Basic and acidic residues" evidence="9">
    <location>
        <begin position="151"/>
        <end position="164"/>
    </location>
</feature>
<evidence type="ECO:0000256" key="3">
    <source>
        <dbReference type="ARBA" id="ARBA00022679"/>
    </source>
</evidence>
<dbReference type="InterPro" id="IPR017441">
    <property type="entry name" value="Protein_kinase_ATP_BS"/>
</dbReference>
<feature type="region of interest" description="Disordered" evidence="9">
    <location>
        <begin position="1"/>
        <end position="173"/>
    </location>
</feature>